<evidence type="ECO:0000256" key="1">
    <source>
        <dbReference type="SAM" id="MobiDB-lite"/>
    </source>
</evidence>
<feature type="region of interest" description="Disordered" evidence="1">
    <location>
        <begin position="95"/>
        <end position="154"/>
    </location>
</feature>
<evidence type="ECO:0000313" key="3">
    <source>
        <dbReference type="Proteomes" id="UP000076532"/>
    </source>
</evidence>
<dbReference type="Proteomes" id="UP000076532">
    <property type="component" value="Unassembled WGS sequence"/>
</dbReference>
<dbReference type="EMBL" id="KV417493">
    <property type="protein sequence ID" value="KZP30503.1"/>
    <property type="molecule type" value="Genomic_DNA"/>
</dbReference>
<evidence type="ECO:0000313" key="2">
    <source>
        <dbReference type="EMBL" id="KZP30503.1"/>
    </source>
</evidence>
<keyword evidence="3" id="KW-1185">Reference proteome</keyword>
<accession>A0A166TDJ6</accession>
<protein>
    <submittedName>
        <fullName evidence="2">Uncharacterized protein</fullName>
    </submittedName>
</protein>
<feature type="compositionally biased region" description="Basic and acidic residues" evidence="1">
    <location>
        <begin position="134"/>
        <end position="145"/>
    </location>
</feature>
<organism evidence="2 3">
    <name type="scientific">Athelia psychrophila</name>
    <dbReference type="NCBI Taxonomy" id="1759441"/>
    <lineage>
        <taxon>Eukaryota</taxon>
        <taxon>Fungi</taxon>
        <taxon>Dikarya</taxon>
        <taxon>Basidiomycota</taxon>
        <taxon>Agaricomycotina</taxon>
        <taxon>Agaricomycetes</taxon>
        <taxon>Agaricomycetidae</taxon>
        <taxon>Atheliales</taxon>
        <taxon>Atheliaceae</taxon>
        <taxon>Athelia</taxon>
    </lineage>
</organism>
<name>A0A166TDJ6_9AGAM</name>
<reference evidence="2 3" key="1">
    <citation type="journal article" date="2016" name="Mol. Biol. Evol.">
        <title>Comparative Genomics of Early-Diverging Mushroom-Forming Fungi Provides Insights into the Origins of Lignocellulose Decay Capabilities.</title>
        <authorList>
            <person name="Nagy L.G."/>
            <person name="Riley R."/>
            <person name="Tritt A."/>
            <person name="Adam C."/>
            <person name="Daum C."/>
            <person name="Floudas D."/>
            <person name="Sun H."/>
            <person name="Yadav J.S."/>
            <person name="Pangilinan J."/>
            <person name="Larsson K.H."/>
            <person name="Matsuura K."/>
            <person name="Barry K."/>
            <person name="Labutti K."/>
            <person name="Kuo R."/>
            <person name="Ohm R.A."/>
            <person name="Bhattacharya S.S."/>
            <person name="Shirouzu T."/>
            <person name="Yoshinaga Y."/>
            <person name="Martin F.M."/>
            <person name="Grigoriev I.V."/>
            <person name="Hibbett D.S."/>
        </authorList>
    </citation>
    <scope>NUCLEOTIDE SEQUENCE [LARGE SCALE GENOMIC DNA]</scope>
    <source>
        <strain evidence="2 3">CBS 109695</strain>
    </source>
</reference>
<dbReference type="AlphaFoldDB" id="A0A166TDJ6"/>
<proteinExistence type="predicted"/>
<gene>
    <name evidence="2" type="ORF">FIBSPDRAFT_884051</name>
</gene>
<sequence length="228" mass="24973">MAIAPWSLRKCVREDFPGPQEVGGILELAVPILESWDPQPPQTTDTCSAFKQRRIQGDAESKPQLATIAQCSDEMLQAAQYFIEVTLKLGPAEIASERSGTPSAARWLRSDVGRRGREDEAISPDRPGGSALRSECDHRTKEKKPPAMSPPAGSKKMLVSIWNAKRRPLVSHVVDTQVVLNQGDFSPFIDPDQHAVVVFVDVGVLEAFTVVVAKVQSRQGSILPIWPV</sequence>
<feature type="compositionally biased region" description="Basic and acidic residues" evidence="1">
    <location>
        <begin position="108"/>
        <end position="120"/>
    </location>
</feature>